<accession>A0A317RCV1</accession>
<keyword evidence="1" id="KW-1133">Transmembrane helix</keyword>
<dbReference type="RefSeq" id="WP_019373335.1">
    <property type="nucleotide sequence ID" value="NZ_ALEE01000244.1"/>
</dbReference>
<gene>
    <name evidence="2" type="ORF">DFR36_10257</name>
</gene>
<feature type="transmembrane region" description="Helical" evidence="1">
    <location>
        <begin position="21"/>
        <end position="41"/>
    </location>
</feature>
<organism evidence="2 3">
    <name type="scientific">Melaminivora alkalimesophila</name>
    <dbReference type="NCBI Taxonomy" id="1165852"/>
    <lineage>
        <taxon>Bacteria</taxon>
        <taxon>Pseudomonadati</taxon>
        <taxon>Pseudomonadota</taxon>
        <taxon>Betaproteobacteria</taxon>
        <taxon>Burkholderiales</taxon>
        <taxon>Comamonadaceae</taxon>
        <taxon>Melaminivora</taxon>
    </lineage>
</organism>
<name>A0A317RCV1_9BURK</name>
<sequence>MSNRLSLVPRNARPARSRHAGGILLIGIITLLALATAALVLQQARLSVQASDRIAQTRQRLEQAALALGRFALLHKRLPCPADGAQESGLAQPPTAPSTAPYRCTTPDGTLPWKTLGLGAEDALDAWGRKLSYRVTDGQTGVIREGSMLHARTAGLVVNDRGRTLLDQAWVLISHGASGRGAWLPGGARMGLPAPGGDEASNAAAAPAAFVQRDEQVLDLSLDTSIAHFDDLLLSRSMGEVDAGFGLLRFDDRRLASPPPDFNGRNAGVSAVTFDGDGRHGRVTVAATGGNLARNSETSGWAIGVCSGACSSDATSMLGAGQSLSIKLSFPSSTPPPEQLALSVWSAGPAVQGTVVLRKAGVDLPGGMLALPSQPAGPGALVGWTNLAASPAAPFDEIELSATGGTRLFLSHLRLCAATEPCT</sequence>
<dbReference type="AlphaFoldDB" id="A0A317RCV1"/>
<evidence type="ECO:0000313" key="3">
    <source>
        <dbReference type="Proteomes" id="UP000246483"/>
    </source>
</evidence>
<comment type="caution">
    <text evidence="2">The sequence shown here is derived from an EMBL/GenBank/DDBJ whole genome shotgun (WGS) entry which is preliminary data.</text>
</comment>
<keyword evidence="1" id="KW-0472">Membrane</keyword>
<dbReference type="EMBL" id="QGUB01000002">
    <property type="protein sequence ID" value="PWW47684.1"/>
    <property type="molecule type" value="Genomic_DNA"/>
</dbReference>
<dbReference type="OrthoDB" id="6038212at2"/>
<dbReference type="Proteomes" id="UP000246483">
    <property type="component" value="Unassembled WGS sequence"/>
</dbReference>
<keyword evidence="3" id="KW-1185">Reference proteome</keyword>
<protein>
    <recommendedName>
        <fullName evidence="4">Type II secretory pathway pseudopilin PulG</fullName>
    </recommendedName>
</protein>
<evidence type="ECO:0000313" key="2">
    <source>
        <dbReference type="EMBL" id="PWW47684.1"/>
    </source>
</evidence>
<proteinExistence type="predicted"/>
<evidence type="ECO:0008006" key="4">
    <source>
        <dbReference type="Google" id="ProtNLM"/>
    </source>
</evidence>
<evidence type="ECO:0000256" key="1">
    <source>
        <dbReference type="SAM" id="Phobius"/>
    </source>
</evidence>
<reference evidence="2 3" key="1">
    <citation type="submission" date="2018-05" db="EMBL/GenBank/DDBJ databases">
        <title>Genomic Encyclopedia of Type Strains, Phase IV (KMG-IV): sequencing the most valuable type-strain genomes for metagenomic binning, comparative biology and taxonomic classification.</title>
        <authorList>
            <person name="Goeker M."/>
        </authorList>
    </citation>
    <scope>NUCLEOTIDE SEQUENCE [LARGE SCALE GENOMIC DNA]</scope>
    <source>
        <strain evidence="2 3">DSM 26006</strain>
    </source>
</reference>
<keyword evidence="1" id="KW-0812">Transmembrane</keyword>